<gene>
    <name evidence="3" type="ORF">ANTHELSMS3_01074</name>
</gene>
<keyword evidence="4" id="KW-1185">Reference proteome</keyword>
<dbReference type="AlphaFoldDB" id="A0A222E0Q1"/>
<evidence type="ECO:0000313" key="3">
    <source>
        <dbReference type="EMBL" id="ASP19789.1"/>
    </source>
</evidence>
<reference evidence="3 4" key="1">
    <citation type="submission" date="2017-07" db="EMBL/GenBank/DDBJ databases">
        <title>Genome Sequence of Antarctobacter heliothermus Strain SMS3 Isolated from a culture of the Diatom Skeletonema marinoi.</title>
        <authorList>
            <person name="Topel M."/>
            <person name="Pinder M.I.M."/>
            <person name="Johansson O.N."/>
            <person name="Kourtchenko O."/>
            <person name="Godhe A."/>
            <person name="Clarke A.K."/>
        </authorList>
    </citation>
    <scope>NUCLEOTIDE SEQUENCE [LARGE SCALE GENOMIC DNA]</scope>
    <source>
        <strain evidence="3 4">SMS3</strain>
    </source>
</reference>
<dbReference type="RefSeq" id="WP_094033980.1">
    <property type="nucleotide sequence ID" value="NZ_CP022540.1"/>
</dbReference>
<keyword evidence="3" id="KW-0969">Cilium</keyword>
<feature type="region of interest" description="Disordered" evidence="1">
    <location>
        <begin position="674"/>
        <end position="723"/>
    </location>
</feature>
<accession>A0A222E0Q1</accession>
<feature type="region of interest" description="Disordered" evidence="1">
    <location>
        <begin position="225"/>
        <end position="247"/>
    </location>
</feature>
<dbReference type="Proteomes" id="UP000203589">
    <property type="component" value="Chromosome"/>
</dbReference>
<dbReference type="OrthoDB" id="7203912at2"/>
<keyword evidence="3" id="KW-0966">Cell projection</keyword>
<feature type="domain" description="Flagellar hook-length control protein-like C-terminal" evidence="2">
    <location>
        <begin position="609"/>
        <end position="684"/>
    </location>
</feature>
<evidence type="ECO:0000259" key="2">
    <source>
        <dbReference type="Pfam" id="PF02120"/>
    </source>
</evidence>
<organism evidence="3 4">
    <name type="scientific">Antarctobacter heliothermus</name>
    <dbReference type="NCBI Taxonomy" id="74033"/>
    <lineage>
        <taxon>Bacteria</taxon>
        <taxon>Pseudomonadati</taxon>
        <taxon>Pseudomonadota</taxon>
        <taxon>Alphaproteobacteria</taxon>
        <taxon>Rhodobacterales</taxon>
        <taxon>Roseobacteraceae</taxon>
        <taxon>Antarctobacter</taxon>
    </lineage>
</organism>
<sequence length="723" mass="76498">MLSQLTSLLGLTPASRGPNTQTGEEPTIDFASVFARAEDEQPSWHLDPDPIAEKEEGEEAEEVLLSGAESDDAVDVDHLGPQSAEADEGDVPLTSGLDRTEDSDWFDEDVRFQDKLDPRLGMRGHDALVAIPYATVPPDNPVPTRATPSRVSVDGGAFATVRLKESVDVKEDAPRVISESDDMIAARRKDSGFVPAATATALPVDPSIDLPRGLTTDPAIHAKQAADLSKQPNPTDPALNSRAPLDIGEDVRKVTRVPRGAPVQRELPVFRLDMSAADRFPQQFSRTDAPLTAPQRSTALPIDGLVGQRAMESVASGSPASTDGLIDLDAPISQGETPDETAPNPPADTTPRVAKAGPGPIFERQAGSFQLSPDRGRTVPVTTTVKDPQSAFPRDAIETRRARAGTIVVPTTVAPAPAIKVAPPSDLGVLIAPEFIQPTSEGVDSLEVVEKSVVAAAKIPQAAAENFVSGSLSKPGAMISSDINEKVSVSIADHQSAKTRIDDRHFRFAKSAGEDGIAIDRAHQTPSTDRKDFHAGPVGLPALGKPGLGDARVTSPMLADFLDESLSAELRGTGAAADLRTPSVQLPPTTSISNRADAMATVRQVAEGMARLSEGSVEIRLSPEELGQVRMQLVPSDTGMTVHVSADRPETLDLLRRHIDQLARDLADAGYDGASFTFSDGGEGRRSEQPTPDGDDALVGQEDQRAMRTSVAPAAPDGLDLRF</sequence>
<proteinExistence type="predicted"/>
<feature type="region of interest" description="Disordered" evidence="1">
    <location>
        <begin position="330"/>
        <end position="353"/>
    </location>
</feature>
<protein>
    <submittedName>
        <fullName evidence="3">Flagellar hook-length control protein FliK</fullName>
    </submittedName>
</protein>
<feature type="region of interest" description="Disordered" evidence="1">
    <location>
        <begin position="1"/>
        <end position="103"/>
    </location>
</feature>
<name>A0A222E0Q1_9RHOB</name>
<dbReference type="InterPro" id="IPR038610">
    <property type="entry name" value="FliK-like_C_sf"/>
</dbReference>
<evidence type="ECO:0000256" key="1">
    <source>
        <dbReference type="SAM" id="MobiDB-lite"/>
    </source>
</evidence>
<dbReference type="CDD" id="cd17470">
    <property type="entry name" value="T3SS_Flik_C"/>
    <property type="match status" value="1"/>
</dbReference>
<dbReference type="EMBL" id="CP022540">
    <property type="protein sequence ID" value="ASP19789.1"/>
    <property type="molecule type" value="Genomic_DNA"/>
</dbReference>
<evidence type="ECO:0000313" key="4">
    <source>
        <dbReference type="Proteomes" id="UP000203589"/>
    </source>
</evidence>
<dbReference type="Gene3D" id="3.30.750.140">
    <property type="match status" value="1"/>
</dbReference>
<keyword evidence="3" id="KW-0282">Flagellum</keyword>
<dbReference type="Pfam" id="PF02120">
    <property type="entry name" value="Flg_hook"/>
    <property type="match status" value="1"/>
</dbReference>
<dbReference type="KEGG" id="aht:ANTHELSMS3_01074"/>
<dbReference type="InterPro" id="IPR021136">
    <property type="entry name" value="Flagellar_hook_control-like_C"/>
</dbReference>